<dbReference type="CDD" id="cd08939">
    <property type="entry name" value="KDSR-like_SDR_c"/>
    <property type="match status" value="1"/>
</dbReference>
<dbReference type="PANTHER" id="PTHR43550">
    <property type="entry name" value="3-KETODIHYDROSPHINGOSINE REDUCTASE"/>
    <property type="match status" value="1"/>
</dbReference>
<dbReference type="InterPro" id="IPR036291">
    <property type="entry name" value="NAD(P)-bd_dom_sf"/>
</dbReference>
<dbReference type="GO" id="GO:0030148">
    <property type="term" value="P:sphingolipid biosynthetic process"/>
    <property type="evidence" value="ECO:0007669"/>
    <property type="project" value="InterPro"/>
</dbReference>
<protein>
    <recommendedName>
        <fullName evidence="9">3-dehydrosphinganine reductase</fullName>
        <ecNumber evidence="9">1.1.1.102</ecNumber>
    </recommendedName>
</protein>
<dbReference type="SUPFAM" id="SSF51735">
    <property type="entry name" value="NAD(P)-binding Rossmann-fold domains"/>
    <property type="match status" value="1"/>
</dbReference>
<sequence>ANDLLYIKADLEALLPLSEKRIRNLQRDLVYLKKNVKVREPIIGLGAATLLALVGDYVYSSFTRVPFKPAGKHCFITGGSTGLGKSLAIELAKAGADICIVARRVTELEAAVKEIKTHAVNESQKVIYVSANVTDQKDVVRAFDEANVKMGRNPDFVCACAGASYPKFFLDHTMDDFEKLTTLNYLGQVYVAHQGAQRMRDSNIKGGKIVFVSSMLGMLSFAGWSTYAPTKYAVKGLADTLRNELKRYDIGVHIFFPGGIESPGFDTENLTKPEITKVIEGANTPQTGTECAQSLMHGLRKGYYMIVTDVIAEVLRAVTRGVSPTNNLVLDYILAVIGQPIGSAYALYMDYEVKNAKYD</sequence>
<dbReference type="Pfam" id="PF00106">
    <property type="entry name" value="adh_short"/>
    <property type="match status" value="1"/>
</dbReference>
<evidence type="ECO:0000256" key="2">
    <source>
        <dbReference type="ARBA" id="ARBA00004760"/>
    </source>
</evidence>
<evidence type="ECO:0000256" key="7">
    <source>
        <dbReference type="ARBA" id="ARBA00023002"/>
    </source>
</evidence>
<reference evidence="12" key="1">
    <citation type="submission" date="2020-12" db="EMBL/GenBank/DDBJ databases">
        <title>Metabolic potential, ecology and presence of endohyphal bacteria is reflected in genomic diversity of Mucoromycotina.</title>
        <authorList>
            <person name="Muszewska A."/>
            <person name="Okrasinska A."/>
            <person name="Steczkiewicz K."/>
            <person name="Drgas O."/>
            <person name="Orlowska M."/>
            <person name="Perlinska-Lenart U."/>
            <person name="Aleksandrzak-Piekarczyk T."/>
            <person name="Szatraj K."/>
            <person name="Zielenkiewicz U."/>
            <person name="Pilsyk S."/>
            <person name="Malc E."/>
            <person name="Mieczkowski P."/>
            <person name="Kruszewska J.S."/>
            <person name="Biernat P."/>
            <person name="Pawlowska J."/>
        </authorList>
    </citation>
    <scope>NUCLEOTIDE SEQUENCE</scope>
    <source>
        <strain evidence="12">WA0000017839</strain>
    </source>
</reference>
<comment type="catalytic activity">
    <reaction evidence="11">
        <text>sphinganine + NADP(+) = 3-oxosphinganine + NADPH + H(+)</text>
        <dbReference type="Rhea" id="RHEA:22640"/>
        <dbReference type="ChEBI" id="CHEBI:15378"/>
        <dbReference type="ChEBI" id="CHEBI:57783"/>
        <dbReference type="ChEBI" id="CHEBI:57817"/>
        <dbReference type="ChEBI" id="CHEBI:58299"/>
        <dbReference type="ChEBI" id="CHEBI:58349"/>
        <dbReference type="EC" id="1.1.1.102"/>
    </reaction>
    <physiologicalReaction direction="right-to-left" evidence="11">
        <dbReference type="Rhea" id="RHEA:22642"/>
    </physiologicalReaction>
</comment>
<dbReference type="GO" id="GO:0006666">
    <property type="term" value="P:3-keto-sphinganine metabolic process"/>
    <property type="evidence" value="ECO:0007669"/>
    <property type="project" value="InterPro"/>
</dbReference>
<evidence type="ECO:0000256" key="5">
    <source>
        <dbReference type="ARBA" id="ARBA00022857"/>
    </source>
</evidence>
<name>A0A8H7QGU6_9FUNG</name>
<evidence type="ECO:0000256" key="3">
    <source>
        <dbReference type="ARBA" id="ARBA00004991"/>
    </source>
</evidence>
<dbReference type="AlphaFoldDB" id="A0A8H7QGU6"/>
<dbReference type="EC" id="1.1.1.102" evidence="9"/>
<gene>
    <name evidence="12" type="ORF">INT47_001588</name>
</gene>
<comment type="subcellular location">
    <subcellularLocation>
        <location evidence="1">Endoplasmic reticulum</location>
    </subcellularLocation>
</comment>
<dbReference type="Gene3D" id="3.40.50.720">
    <property type="entry name" value="NAD(P)-binding Rossmann-like Domain"/>
    <property type="match status" value="1"/>
</dbReference>
<dbReference type="GO" id="GO:0047560">
    <property type="term" value="F:3-dehydrosphinganine reductase activity"/>
    <property type="evidence" value="ECO:0007669"/>
    <property type="project" value="UniProtKB-EC"/>
</dbReference>
<dbReference type="PANTHER" id="PTHR43550:SF3">
    <property type="entry name" value="3-KETODIHYDROSPHINGOSINE REDUCTASE"/>
    <property type="match status" value="1"/>
</dbReference>
<evidence type="ECO:0000256" key="10">
    <source>
        <dbReference type="ARBA" id="ARBA00044737"/>
    </source>
</evidence>
<dbReference type="GO" id="GO:0005789">
    <property type="term" value="C:endoplasmic reticulum membrane"/>
    <property type="evidence" value="ECO:0007669"/>
    <property type="project" value="TreeGrafter"/>
</dbReference>
<evidence type="ECO:0000313" key="12">
    <source>
        <dbReference type="EMBL" id="KAG2192177.1"/>
    </source>
</evidence>
<evidence type="ECO:0000256" key="4">
    <source>
        <dbReference type="ARBA" id="ARBA00022824"/>
    </source>
</evidence>
<organism evidence="12 13">
    <name type="scientific">Mucor saturninus</name>
    <dbReference type="NCBI Taxonomy" id="64648"/>
    <lineage>
        <taxon>Eukaryota</taxon>
        <taxon>Fungi</taxon>
        <taxon>Fungi incertae sedis</taxon>
        <taxon>Mucoromycota</taxon>
        <taxon>Mucoromycotina</taxon>
        <taxon>Mucoromycetes</taxon>
        <taxon>Mucorales</taxon>
        <taxon>Mucorineae</taxon>
        <taxon>Mucoraceae</taxon>
        <taxon>Mucor</taxon>
    </lineage>
</organism>
<proteinExistence type="predicted"/>
<dbReference type="FunFam" id="3.40.50.720:FF:000468">
    <property type="entry name" value="Short-chain dehydrogenase, putative"/>
    <property type="match status" value="1"/>
</dbReference>
<feature type="non-terminal residue" evidence="12">
    <location>
        <position position="1"/>
    </location>
</feature>
<comment type="pathway">
    <text evidence="2">Lipid metabolism; sphingolipid metabolism.</text>
</comment>
<evidence type="ECO:0000256" key="1">
    <source>
        <dbReference type="ARBA" id="ARBA00004240"/>
    </source>
</evidence>
<evidence type="ECO:0000256" key="11">
    <source>
        <dbReference type="ARBA" id="ARBA00048930"/>
    </source>
</evidence>
<evidence type="ECO:0000256" key="9">
    <source>
        <dbReference type="ARBA" id="ARBA00026112"/>
    </source>
</evidence>
<evidence type="ECO:0000313" key="13">
    <source>
        <dbReference type="Proteomes" id="UP000603453"/>
    </source>
</evidence>
<comment type="caution">
    <text evidence="12">The sequence shown here is derived from an EMBL/GenBank/DDBJ whole genome shotgun (WGS) entry which is preliminary data.</text>
</comment>
<evidence type="ECO:0000256" key="8">
    <source>
        <dbReference type="ARBA" id="ARBA00023098"/>
    </source>
</evidence>
<keyword evidence="4" id="KW-0256">Endoplasmic reticulum</keyword>
<keyword evidence="5" id="KW-0521">NADP</keyword>
<accession>A0A8H7QGU6</accession>
<keyword evidence="7" id="KW-0560">Oxidoreductase</keyword>
<evidence type="ECO:0000256" key="6">
    <source>
        <dbReference type="ARBA" id="ARBA00022919"/>
    </source>
</evidence>
<keyword evidence="13" id="KW-1185">Reference proteome</keyword>
<dbReference type="OrthoDB" id="10267115at2759"/>
<keyword evidence="6" id="KW-0746">Sphingolipid metabolism</keyword>
<keyword evidence="8" id="KW-0443">Lipid metabolism</keyword>
<comment type="function">
    <text evidence="10">Catalyzes the reduction of 3'-oxosphinganine (3-ketodihydrosphingosine/KDS) to sphinganine (dihydrosphingosine/DHS), the second step of de novo sphingolipid biosynthesis.</text>
</comment>
<comment type="pathway">
    <text evidence="3">Sphingolipid metabolism.</text>
</comment>
<dbReference type="Proteomes" id="UP000603453">
    <property type="component" value="Unassembled WGS sequence"/>
</dbReference>
<dbReference type="InterPro" id="IPR045022">
    <property type="entry name" value="KDSR-like"/>
</dbReference>
<dbReference type="EMBL" id="JAEPRD010000312">
    <property type="protein sequence ID" value="KAG2192177.1"/>
    <property type="molecule type" value="Genomic_DNA"/>
</dbReference>
<dbReference type="InterPro" id="IPR002347">
    <property type="entry name" value="SDR_fam"/>
</dbReference>
<dbReference type="PRINTS" id="PR00081">
    <property type="entry name" value="GDHRDH"/>
</dbReference>